<keyword evidence="1" id="KW-0521">NADP</keyword>
<feature type="non-terminal residue" evidence="3">
    <location>
        <position position="226"/>
    </location>
</feature>
<dbReference type="InterPro" id="IPR036812">
    <property type="entry name" value="NAD(P)_OxRdtase_dom_sf"/>
</dbReference>
<evidence type="ECO:0000256" key="2">
    <source>
        <dbReference type="ARBA" id="ARBA00023002"/>
    </source>
</evidence>
<gene>
    <name evidence="3" type="ORF">HPG69_008435</name>
</gene>
<dbReference type="GO" id="GO:0016491">
    <property type="term" value="F:oxidoreductase activity"/>
    <property type="evidence" value="ECO:0007669"/>
    <property type="project" value="UniProtKB-KW"/>
</dbReference>
<organism evidence="3 4">
    <name type="scientific">Diceros bicornis minor</name>
    <name type="common">South-central black rhinoceros</name>
    <dbReference type="NCBI Taxonomy" id="77932"/>
    <lineage>
        <taxon>Eukaryota</taxon>
        <taxon>Metazoa</taxon>
        <taxon>Chordata</taxon>
        <taxon>Craniata</taxon>
        <taxon>Vertebrata</taxon>
        <taxon>Euteleostomi</taxon>
        <taxon>Mammalia</taxon>
        <taxon>Eutheria</taxon>
        <taxon>Laurasiatheria</taxon>
        <taxon>Perissodactyla</taxon>
        <taxon>Rhinocerotidae</taxon>
        <taxon>Diceros</taxon>
    </lineage>
</organism>
<dbReference type="InterPro" id="IPR020471">
    <property type="entry name" value="AKR"/>
</dbReference>
<accession>A0A7J7FKY9</accession>
<keyword evidence="2" id="KW-0560">Oxidoreductase</keyword>
<dbReference type="Proteomes" id="UP000551758">
    <property type="component" value="Unassembled WGS sequence"/>
</dbReference>
<dbReference type="EMBL" id="JACDTQ010000352">
    <property type="protein sequence ID" value="KAF5928647.1"/>
    <property type="molecule type" value="Genomic_DNA"/>
</dbReference>
<dbReference type="AlphaFoldDB" id="A0A7J7FKY9"/>
<dbReference type="PANTHER" id="PTHR11732">
    <property type="entry name" value="ALDO/KETO REDUCTASE"/>
    <property type="match status" value="1"/>
</dbReference>
<evidence type="ECO:0000313" key="3">
    <source>
        <dbReference type="EMBL" id="KAF5928647.1"/>
    </source>
</evidence>
<evidence type="ECO:0000313" key="4">
    <source>
        <dbReference type="Proteomes" id="UP000551758"/>
    </source>
</evidence>
<reference evidence="3 4" key="1">
    <citation type="journal article" date="2020" name="Mol. Biol. Evol.">
        <title>Interspecific Gene Flow and the Evolution of Specialization in Black and White Rhinoceros.</title>
        <authorList>
            <person name="Moodley Y."/>
            <person name="Westbury M.V."/>
            <person name="Russo I.M."/>
            <person name="Gopalakrishnan S."/>
            <person name="Rakotoarivelo A."/>
            <person name="Olsen R.A."/>
            <person name="Prost S."/>
            <person name="Tunstall T."/>
            <person name="Ryder O.A."/>
            <person name="Dalen L."/>
            <person name="Bruford M.W."/>
        </authorList>
    </citation>
    <scope>NUCLEOTIDE SEQUENCE [LARGE SCALE GENOMIC DNA]</scope>
    <source>
        <strain evidence="3">SBR-YM</strain>
        <tissue evidence="3">Skin</tissue>
    </source>
</reference>
<dbReference type="Gene3D" id="3.20.20.100">
    <property type="entry name" value="NADP-dependent oxidoreductase domain"/>
    <property type="match status" value="1"/>
</dbReference>
<proteinExistence type="predicted"/>
<sequence>CPTATSGCSSRFLTNSKFVGVTKLAIYAAFCHIDSSHLYNNDNESGWAIRSKLKMALGLPTLPIHILQVPKSKAAEATTVNIDVGFCHIDVTCLRQNEEEICQALQEKMERDTMKTQHRVHTNKHLKVFQQALGKGPNLKNKYNINVVLGIPSKDFSSLPITGSCVVIPFGLGNSQVECQPYLNQSNLMEFCKCKDIVVVAHSALGSQRDPNYNENIRMNLCQQLY</sequence>
<protein>
    <submittedName>
        <fullName evidence="3">Uncharacterized protein</fullName>
    </submittedName>
</protein>
<evidence type="ECO:0000256" key="1">
    <source>
        <dbReference type="ARBA" id="ARBA00022857"/>
    </source>
</evidence>
<keyword evidence="4" id="KW-1185">Reference proteome</keyword>
<dbReference type="PRINTS" id="PR00069">
    <property type="entry name" value="ALDKETRDTASE"/>
</dbReference>
<comment type="caution">
    <text evidence="3">The sequence shown here is derived from an EMBL/GenBank/DDBJ whole genome shotgun (WGS) entry which is preliminary data.</text>
</comment>
<name>A0A7J7FKY9_DICBM</name>